<feature type="chain" id="PRO_5046078201" evidence="2">
    <location>
        <begin position="25"/>
        <end position="135"/>
    </location>
</feature>
<feature type="region of interest" description="Disordered" evidence="1">
    <location>
        <begin position="115"/>
        <end position="135"/>
    </location>
</feature>
<dbReference type="EMBL" id="JAUYVH010000014">
    <property type="protein sequence ID" value="MDQ9171955.1"/>
    <property type="molecule type" value="Genomic_DNA"/>
</dbReference>
<dbReference type="Proteomes" id="UP001225596">
    <property type="component" value="Unassembled WGS sequence"/>
</dbReference>
<proteinExistence type="predicted"/>
<feature type="signal peptide" evidence="2">
    <location>
        <begin position="1"/>
        <end position="24"/>
    </location>
</feature>
<dbReference type="RefSeq" id="WP_338437934.1">
    <property type="nucleotide sequence ID" value="NZ_JAUYVH010000014.1"/>
</dbReference>
<evidence type="ECO:0000313" key="4">
    <source>
        <dbReference type="Proteomes" id="UP001225596"/>
    </source>
</evidence>
<gene>
    <name evidence="3" type="ORF">Q8A64_16190</name>
</gene>
<keyword evidence="4" id="KW-1185">Reference proteome</keyword>
<sequence>MKPKIGMAALLLAAGLISTGVAHATPPDHAPAHGYRAKHVHHHKYVYYPAQQVYYAPTQGVWFWLNGGTWQAGASLPVRYHAYRQYQGIPVTLDTSRPYVKHVYVEKHYGRPWREKHRHSLRHRHDRDHDHGRDD</sequence>
<organism evidence="3 4">
    <name type="scientific">Keguizhuia sedimenti</name>
    <dbReference type="NCBI Taxonomy" id="3064264"/>
    <lineage>
        <taxon>Bacteria</taxon>
        <taxon>Pseudomonadati</taxon>
        <taxon>Pseudomonadota</taxon>
        <taxon>Betaproteobacteria</taxon>
        <taxon>Burkholderiales</taxon>
        <taxon>Oxalobacteraceae</taxon>
        <taxon>Keguizhuia</taxon>
    </lineage>
</organism>
<keyword evidence="2" id="KW-0732">Signal</keyword>
<evidence type="ECO:0000256" key="1">
    <source>
        <dbReference type="SAM" id="MobiDB-lite"/>
    </source>
</evidence>
<evidence type="ECO:0000256" key="2">
    <source>
        <dbReference type="SAM" id="SignalP"/>
    </source>
</evidence>
<feature type="compositionally biased region" description="Basic residues" evidence="1">
    <location>
        <begin position="115"/>
        <end position="126"/>
    </location>
</feature>
<accession>A0ABU1BSI3</accession>
<comment type="caution">
    <text evidence="3">The sequence shown here is derived from an EMBL/GenBank/DDBJ whole genome shotgun (WGS) entry which is preliminary data.</text>
</comment>
<protein>
    <submittedName>
        <fullName evidence="3">Uncharacterized protein</fullName>
    </submittedName>
</protein>
<evidence type="ECO:0000313" key="3">
    <source>
        <dbReference type="EMBL" id="MDQ9171955.1"/>
    </source>
</evidence>
<reference evidence="3 4" key="1">
    <citation type="submission" date="2023-08" db="EMBL/GenBank/DDBJ databases">
        <title>Oxalobacteraceae gen .nov., isolated from river sludge outside the plant.</title>
        <authorList>
            <person name="Zhao S.Y."/>
        </authorList>
    </citation>
    <scope>NUCLEOTIDE SEQUENCE [LARGE SCALE GENOMIC DNA]</scope>
    <source>
        <strain evidence="3 4">R-40</strain>
    </source>
</reference>
<name>A0ABU1BSI3_9BURK</name>